<dbReference type="EMBL" id="NMUH01000388">
    <property type="protein sequence ID" value="MQL78227.1"/>
    <property type="molecule type" value="Genomic_DNA"/>
</dbReference>
<reference evidence="1" key="1">
    <citation type="submission" date="2017-07" db="EMBL/GenBank/DDBJ databases">
        <title>Taro Niue Genome Assembly and Annotation.</title>
        <authorList>
            <person name="Atibalentja N."/>
            <person name="Keating K."/>
            <person name="Fields C.J."/>
        </authorList>
    </citation>
    <scope>NUCLEOTIDE SEQUENCE</scope>
    <source>
        <strain evidence="1">Niue_2</strain>
        <tissue evidence="1">Leaf</tissue>
    </source>
</reference>
<dbReference type="AlphaFoldDB" id="A0A843U847"/>
<evidence type="ECO:0000313" key="2">
    <source>
        <dbReference type="Proteomes" id="UP000652761"/>
    </source>
</evidence>
<sequence>MSDPSFIPLLGNVGHIMKGIGWHLLKACEELISKMNSSLVVYLHCRVIDDGPLSLYKKAGYSIIKTDNILVWLRLQQRKHLMFKELAPNTLNFDDQPNE</sequence>
<evidence type="ECO:0000313" key="1">
    <source>
        <dbReference type="EMBL" id="MQL78227.1"/>
    </source>
</evidence>
<comment type="caution">
    <text evidence="1">The sequence shown here is derived from an EMBL/GenBank/DDBJ whole genome shotgun (WGS) entry which is preliminary data.</text>
</comment>
<dbReference type="InterPro" id="IPR016181">
    <property type="entry name" value="Acyl_CoA_acyltransferase"/>
</dbReference>
<organism evidence="1 2">
    <name type="scientific">Colocasia esculenta</name>
    <name type="common">Wild taro</name>
    <name type="synonym">Arum esculentum</name>
    <dbReference type="NCBI Taxonomy" id="4460"/>
    <lineage>
        <taxon>Eukaryota</taxon>
        <taxon>Viridiplantae</taxon>
        <taxon>Streptophyta</taxon>
        <taxon>Embryophyta</taxon>
        <taxon>Tracheophyta</taxon>
        <taxon>Spermatophyta</taxon>
        <taxon>Magnoliopsida</taxon>
        <taxon>Liliopsida</taxon>
        <taxon>Araceae</taxon>
        <taxon>Aroideae</taxon>
        <taxon>Colocasieae</taxon>
        <taxon>Colocasia</taxon>
    </lineage>
</organism>
<dbReference type="OrthoDB" id="2017234at2759"/>
<protein>
    <recommendedName>
        <fullName evidence="3">N-acetyltransferase domain-containing protein</fullName>
    </recommendedName>
</protein>
<proteinExistence type="predicted"/>
<dbReference type="PANTHER" id="PTHR47489">
    <property type="entry name" value="ACYL-COA N-ACYLTRANSFERASES (NAT) SUPERFAMILY PROTEIN"/>
    <property type="match status" value="1"/>
</dbReference>
<dbReference type="Proteomes" id="UP000652761">
    <property type="component" value="Unassembled WGS sequence"/>
</dbReference>
<keyword evidence="2" id="KW-1185">Reference proteome</keyword>
<evidence type="ECO:0008006" key="3">
    <source>
        <dbReference type="Google" id="ProtNLM"/>
    </source>
</evidence>
<dbReference type="Gene3D" id="3.40.630.30">
    <property type="match status" value="1"/>
</dbReference>
<dbReference type="PANTHER" id="PTHR47489:SF2">
    <property type="entry name" value="GCN5-RELATED N-ACETYLTRANSFERASE 5, CHLOROPLASTIC"/>
    <property type="match status" value="1"/>
</dbReference>
<accession>A0A843U847</accession>
<gene>
    <name evidence="1" type="ORF">Taro_010629</name>
</gene>
<dbReference type="SUPFAM" id="SSF55729">
    <property type="entry name" value="Acyl-CoA N-acyltransferases (Nat)"/>
    <property type="match status" value="1"/>
</dbReference>
<name>A0A843U847_COLES</name>